<comment type="caution">
    <text evidence="1">The sequence shown here is derived from an EMBL/GenBank/DDBJ whole genome shotgun (WGS) entry which is preliminary data.</text>
</comment>
<reference evidence="2" key="1">
    <citation type="journal article" date="2024" name="Proc. Natl. Acad. Sci. U.S.A.">
        <title>Extraordinary preservation of gene collinearity over three hundred million years revealed in homosporous lycophytes.</title>
        <authorList>
            <person name="Li C."/>
            <person name="Wickell D."/>
            <person name="Kuo L.Y."/>
            <person name="Chen X."/>
            <person name="Nie B."/>
            <person name="Liao X."/>
            <person name="Peng D."/>
            <person name="Ji J."/>
            <person name="Jenkins J."/>
            <person name="Williams M."/>
            <person name="Shu S."/>
            <person name="Plott C."/>
            <person name="Barry K."/>
            <person name="Rajasekar S."/>
            <person name="Grimwood J."/>
            <person name="Han X."/>
            <person name="Sun S."/>
            <person name="Hou Z."/>
            <person name="He W."/>
            <person name="Dai G."/>
            <person name="Sun C."/>
            <person name="Schmutz J."/>
            <person name="Leebens-Mack J.H."/>
            <person name="Li F.W."/>
            <person name="Wang L."/>
        </authorList>
    </citation>
    <scope>NUCLEOTIDE SEQUENCE [LARGE SCALE GENOMIC DNA]</scope>
    <source>
        <strain evidence="2">cv. PW_Plant_1</strain>
    </source>
</reference>
<protein>
    <submittedName>
        <fullName evidence="1">Uncharacterized protein</fullName>
    </submittedName>
</protein>
<accession>A0ACC2CW03</accession>
<name>A0ACC2CW03_DIPCM</name>
<keyword evidence="2" id="KW-1185">Reference proteome</keyword>
<evidence type="ECO:0000313" key="1">
    <source>
        <dbReference type="EMBL" id="KAJ7546208.1"/>
    </source>
</evidence>
<proteinExistence type="predicted"/>
<gene>
    <name evidence="1" type="ORF">O6H91_08G029400</name>
</gene>
<dbReference type="EMBL" id="CM055099">
    <property type="protein sequence ID" value="KAJ7546208.1"/>
    <property type="molecule type" value="Genomic_DNA"/>
</dbReference>
<evidence type="ECO:0000313" key="2">
    <source>
        <dbReference type="Proteomes" id="UP001162992"/>
    </source>
</evidence>
<dbReference type="Proteomes" id="UP001162992">
    <property type="component" value="Chromosome 8"/>
</dbReference>
<sequence>MSVSMKNVDVAFQNVGQKVGMEIWRIENFNPVPVPKSGHGRFYSRDSYIILKTTALKSGILHHDIHFWLGKDTTQDTEGTASMKSVELDAALGGRAVQHREVQGHETDKFLTYFRPCIIPLQGSFSSGYIKIEAQKHETRLFMSKGKRVVRVTEVPFARSSLTHEDIFILDTKSKIFQFNGVKSNIHERAKALDAVQYIEHNYHEGKCDIAIVEDGKLVADADTGEFWAQFGGYAPIPRKGAVEDDSQAELGSTMFLLVDGKLKEVGSSPFKRETLRTEKCYILDCGAEIYVWAGRETSLDERKNAMLAAEDHITNTKTSHTHLTRVIEGFEPWTFKSNFDVWPSSTGTAVSEEGRGKVAALLKQQGFNVKGLIKAAPPAKEVVPPLLDNSGKLKVWRVMGDSKTQIFAEEHGKFYSGDCYIVLYTYPGDRKEDYLLCSWFGKHSTEKDQAVASSLAGAMTDSMRGRPILARIIEGKEPAQFIALFQKLIILKGGHSPGYKDMIATKGIEDETYSETSVALFHVHGTSFHNAHAVQVNAVATSLNSSYSFILQTETSLLLWYGTFGTQEEQQVAAHLATFLKPDTTAKSLKEGSEPSSFWSALGGKSEYPSQREAKEAEKDPRLFVCTSMTDTLEVIEVFNYTQDDLVGDDVLILCTYGEVFIWIGQATSSREKKQGFSYGQKYLERASQLEGISQDIPIYKILEGCEPSFFTCYFTWDATKNTVITNSFDRKLALLQGRPIPIVEPLQRRLSSSLEKIDNAASKSSRRIERGIENARRAHRKSAVSALTSIFNLSTIADNSMNSPSQISPAASTDSRSTYNGADEKFSLSLEVSSAISEDILKVDVEEKDTEPVSTMEIDETQKHATFPYERLKAGAKNPISGIDITRREVSLYDLQSYLSPSDFQKIFYMDRTQFDELPKWKQDKFKKAVDLF</sequence>
<organism evidence="1 2">
    <name type="scientific">Diphasiastrum complanatum</name>
    <name type="common">Issler's clubmoss</name>
    <name type="synonym">Lycopodium complanatum</name>
    <dbReference type="NCBI Taxonomy" id="34168"/>
    <lineage>
        <taxon>Eukaryota</taxon>
        <taxon>Viridiplantae</taxon>
        <taxon>Streptophyta</taxon>
        <taxon>Embryophyta</taxon>
        <taxon>Tracheophyta</taxon>
        <taxon>Lycopodiopsida</taxon>
        <taxon>Lycopodiales</taxon>
        <taxon>Lycopodiaceae</taxon>
        <taxon>Lycopodioideae</taxon>
        <taxon>Diphasiastrum</taxon>
    </lineage>
</organism>